<sequence>MMNTPDLPLTLYVDLACPLCAREAHWLARHADPARLRLVDISAVDFDEQGAGLSRQELGDRLHARSASGQWYTGVDATLWSWRAAGLYRWAAPLAWRPLRPLFKFGYGLFRRLRPHLAWLPHPDGSRRCAGQCELPPIPHDKP</sequence>
<dbReference type="GO" id="GO:0015035">
    <property type="term" value="F:protein-disulfide reductase activity"/>
    <property type="evidence" value="ECO:0007669"/>
    <property type="project" value="InterPro"/>
</dbReference>
<dbReference type="PANTHER" id="PTHR34290">
    <property type="entry name" value="SI:CH73-390P7.2"/>
    <property type="match status" value="1"/>
</dbReference>
<dbReference type="EMBL" id="AP022642">
    <property type="protein sequence ID" value="BCA29523.1"/>
    <property type="molecule type" value="Genomic_DNA"/>
</dbReference>
<proteinExistence type="predicted"/>
<evidence type="ECO:0008006" key="3">
    <source>
        <dbReference type="Google" id="ProtNLM"/>
    </source>
</evidence>
<dbReference type="InterPro" id="IPR007263">
    <property type="entry name" value="DCC1-like"/>
</dbReference>
<gene>
    <name evidence="1" type="ORF">PtoMrB4_35000</name>
</gene>
<dbReference type="InterPro" id="IPR044691">
    <property type="entry name" value="DCC1_Trx"/>
</dbReference>
<organism evidence="1 2">
    <name type="scientific">Metapseudomonas otitidis</name>
    <dbReference type="NCBI Taxonomy" id="319939"/>
    <lineage>
        <taxon>Bacteria</taxon>
        <taxon>Pseudomonadati</taxon>
        <taxon>Pseudomonadota</taxon>
        <taxon>Gammaproteobacteria</taxon>
        <taxon>Pseudomonadales</taxon>
        <taxon>Pseudomonadaceae</taxon>
        <taxon>Metapseudomonas</taxon>
    </lineage>
</organism>
<dbReference type="AlphaFoldDB" id="A0A679GGB4"/>
<dbReference type="Proteomes" id="UP000501237">
    <property type="component" value="Chromosome"/>
</dbReference>
<reference evidence="1 2" key="1">
    <citation type="journal article" date="2020" name="Microbiol. Resour. Announc.">
        <title>Complete genome sequence of Pseudomonas otitidis strain MrB4, isolated from Lake Biwa in Japan.</title>
        <authorList>
            <person name="Miyazaki K."/>
            <person name="Hase E."/>
            <person name="Maruya T."/>
        </authorList>
    </citation>
    <scope>NUCLEOTIDE SEQUENCE [LARGE SCALE GENOMIC DNA]</scope>
    <source>
        <strain evidence="1 2">MrB4</strain>
    </source>
</reference>
<dbReference type="PANTHER" id="PTHR34290:SF2">
    <property type="entry name" value="OS04G0668800 PROTEIN"/>
    <property type="match status" value="1"/>
</dbReference>
<dbReference type="Pfam" id="PF04134">
    <property type="entry name" value="DCC1-like"/>
    <property type="match status" value="1"/>
</dbReference>
<dbReference type="KEGG" id="poj:PtoMrB4_35000"/>
<name>A0A679GGB4_9GAMM</name>
<protein>
    <recommendedName>
        <fullName evidence="3">Thiol-disulfide oxidoreductase</fullName>
    </recommendedName>
</protein>
<evidence type="ECO:0000313" key="2">
    <source>
        <dbReference type="Proteomes" id="UP000501237"/>
    </source>
</evidence>
<accession>A0A679GGB4</accession>
<evidence type="ECO:0000313" key="1">
    <source>
        <dbReference type="EMBL" id="BCA29523.1"/>
    </source>
</evidence>